<dbReference type="Proteomes" id="UP001333110">
    <property type="component" value="Unassembled WGS sequence"/>
</dbReference>
<comment type="caution">
    <text evidence="1">The sequence shown here is derived from an EMBL/GenBank/DDBJ whole genome shotgun (WGS) entry which is preliminary data.</text>
</comment>
<accession>A0AAN7S376</accession>
<evidence type="ECO:0000313" key="2">
    <source>
        <dbReference type="Proteomes" id="UP001333110"/>
    </source>
</evidence>
<name>A0AAN7S376_MYCAM</name>
<sequence>MEAITQVTHECETCCNQASHTKGGGWVFDMVRPGKLTILDQCHEHAEASTTYSPWYKQLLNHRMTEVGRDLWKASDPTPLLKQGHLDLLAQDYVQPPFEYVQGWRLHNLSGQPVPVLSHPHNCGLCTTIFPLELIVQGTPPSWSEARGEGTLYTTDFSSLLLAAAASQRSRRHLTAFAGKLFQLLSHTTPTGRLLKDVIPPIMRTIFQASSLISTRRRGCPFA</sequence>
<reference evidence="1 2" key="1">
    <citation type="journal article" date="2023" name="J. Hered.">
        <title>Chromosome-level genome of the wood stork (Mycteria americana) provides insight into avian chromosome evolution.</title>
        <authorList>
            <person name="Flamio R. Jr."/>
            <person name="Ramstad K.M."/>
        </authorList>
    </citation>
    <scope>NUCLEOTIDE SEQUENCE [LARGE SCALE GENOMIC DNA]</scope>
    <source>
        <strain evidence="1">JAX WOST 10</strain>
    </source>
</reference>
<gene>
    <name evidence="1" type="ORF">QYF61_010998</name>
</gene>
<keyword evidence="2" id="KW-1185">Reference proteome</keyword>
<proteinExistence type="predicted"/>
<dbReference type="EMBL" id="JAUNZN010000002">
    <property type="protein sequence ID" value="KAK4826745.1"/>
    <property type="molecule type" value="Genomic_DNA"/>
</dbReference>
<organism evidence="1 2">
    <name type="scientific">Mycteria americana</name>
    <name type="common">Wood stork</name>
    <dbReference type="NCBI Taxonomy" id="33587"/>
    <lineage>
        <taxon>Eukaryota</taxon>
        <taxon>Metazoa</taxon>
        <taxon>Chordata</taxon>
        <taxon>Craniata</taxon>
        <taxon>Vertebrata</taxon>
        <taxon>Euteleostomi</taxon>
        <taxon>Archelosauria</taxon>
        <taxon>Archosauria</taxon>
        <taxon>Dinosauria</taxon>
        <taxon>Saurischia</taxon>
        <taxon>Theropoda</taxon>
        <taxon>Coelurosauria</taxon>
        <taxon>Aves</taxon>
        <taxon>Neognathae</taxon>
        <taxon>Neoaves</taxon>
        <taxon>Aequornithes</taxon>
        <taxon>Ciconiiformes</taxon>
        <taxon>Ciconiidae</taxon>
        <taxon>Mycteria</taxon>
    </lineage>
</organism>
<dbReference type="AlphaFoldDB" id="A0AAN7S376"/>
<protein>
    <submittedName>
        <fullName evidence="1">Uncharacterized protein</fullName>
    </submittedName>
</protein>
<evidence type="ECO:0000313" key="1">
    <source>
        <dbReference type="EMBL" id="KAK4826745.1"/>
    </source>
</evidence>